<organism evidence="2 3">
    <name type="scientific">Candidatus Aveggerthella stercoripullorum</name>
    <dbReference type="NCBI Taxonomy" id="2840688"/>
    <lineage>
        <taxon>Bacteria</taxon>
        <taxon>Bacillati</taxon>
        <taxon>Actinomycetota</taxon>
        <taxon>Coriobacteriia</taxon>
        <taxon>Eggerthellales</taxon>
        <taxon>Eggerthellaceae</taxon>
        <taxon>Eggerthellaceae incertae sedis</taxon>
        <taxon>Candidatus Aveggerthella</taxon>
    </lineage>
</organism>
<dbReference type="Pfam" id="PF00583">
    <property type="entry name" value="Acetyltransf_1"/>
    <property type="match status" value="1"/>
</dbReference>
<dbReference type="PANTHER" id="PTHR42791:SF1">
    <property type="entry name" value="N-ACETYLTRANSFERASE DOMAIN-CONTAINING PROTEIN"/>
    <property type="match status" value="1"/>
</dbReference>
<protein>
    <submittedName>
        <fullName evidence="2">GNAT family N-acetyltransferase</fullName>
    </submittedName>
</protein>
<reference evidence="2" key="2">
    <citation type="journal article" date="2021" name="PeerJ">
        <title>Extensive microbial diversity within the chicken gut microbiome revealed by metagenomics and culture.</title>
        <authorList>
            <person name="Gilroy R."/>
            <person name="Ravi A."/>
            <person name="Getino M."/>
            <person name="Pursley I."/>
            <person name="Horton D.L."/>
            <person name="Alikhan N.F."/>
            <person name="Baker D."/>
            <person name="Gharbi K."/>
            <person name="Hall N."/>
            <person name="Watson M."/>
            <person name="Adriaenssens E.M."/>
            <person name="Foster-Nyarko E."/>
            <person name="Jarju S."/>
            <person name="Secka A."/>
            <person name="Antonio M."/>
            <person name="Oren A."/>
            <person name="Chaudhuri R.R."/>
            <person name="La Ragione R."/>
            <person name="Hildebrand F."/>
            <person name="Pallen M.J."/>
        </authorList>
    </citation>
    <scope>NUCLEOTIDE SEQUENCE</scope>
    <source>
        <strain evidence="2">ChiGjej1B1-2707</strain>
    </source>
</reference>
<dbReference type="Proteomes" id="UP000824261">
    <property type="component" value="Unassembled WGS sequence"/>
</dbReference>
<dbReference type="EMBL" id="DVGB01000084">
    <property type="protein sequence ID" value="HIR01950.1"/>
    <property type="molecule type" value="Genomic_DNA"/>
</dbReference>
<name>A0A9D1A0J8_9ACTN</name>
<dbReference type="InterPro" id="IPR052523">
    <property type="entry name" value="Trichothecene_AcTrans"/>
</dbReference>
<evidence type="ECO:0000259" key="1">
    <source>
        <dbReference type="PROSITE" id="PS51186"/>
    </source>
</evidence>
<evidence type="ECO:0000313" key="3">
    <source>
        <dbReference type="Proteomes" id="UP000824261"/>
    </source>
</evidence>
<evidence type="ECO:0000313" key="2">
    <source>
        <dbReference type="EMBL" id="HIR01950.1"/>
    </source>
</evidence>
<reference evidence="2" key="1">
    <citation type="submission" date="2020-10" db="EMBL/GenBank/DDBJ databases">
        <authorList>
            <person name="Gilroy R."/>
        </authorList>
    </citation>
    <scope>NUCLEOTIDE SEQUENCE</scope>
    <source>
        <strain evidence="2">ChiGjej1B1-2707</strain>
    </source>
</reference>
<dbReference type="PROSITE" id="PS51186">
    <property type="entry name" value="GNAT"/>
    <property type="match status" value="1"/>
</dbReference>
<dbReference type="PANTHER" id="PTHR42791">
    <property type="entry name" value="GNAT FAMILY ACETYLTRANSFERASE"/>
    <property type="match status" value="1"/>
</dbReference>
<proteinExistence type="predicted"/>
<dbReference type="InterPro" id="IPR016181">
    <property type="entry name" value="Acyl_CoA_acyltransferase"/>
</dbReference>
<dbReference type="GO" id="GO:0016747">
    <property type="term" value="F:acyltransferase activity, transferring groups other than amino-acyl groups"/>
    <property type="evidence" value="ECO:0007669"/>
    <property type="project" value="InterPro"/>
</dbReference>
<dbReference type="InterPro" id="IPR000182">
    <property type="entry name" value="GNAT_dom"/>
</dbReference>
<sequence length="236" mass="25926">MQLPGIIEITPDQSDLLAKGARILGTSFLEELWFATWLSALDSLGADRARKEAIMHAYFQTELELHAPYHAVYATDDLAAVAGGYLASEFAGAPGHQTLEEQAFAHVLPALLTEAEAQALDAASQHLEPVSDFFWAADHARADHAAGATATDDHIYFFAWAVDPDNRGSGAFRRLITPFFDRADELGVNCYLECYSDELQSLYEHVGFELVRTLDAPGVGIIERCMVRRPRQANAS</sequence>
<dbReference type="AlphaFoldDB" id="A0A9D1A0J8"/>
<feature type="domain" description="N-acetyltransferase" evidence="1">
    <location>
        <begin position="94"/>
        <end position="228"/>
    </location>
</feature>
<gene>
    <name evidence="2" type="ORF">IAA69_06790</name>
</gene>
<dbReference type="SUPFAM" id="SSF55729">
    <property type="entry name" value="Acyl-CoA N-acyltransferases (Nat)"/>
    <property type="match status" value="1"/>
</dbReference>
<accession>A0A9D1A0J8</accession>
<comment type="caution">
    <text evidence="2">The sequence shown here is derived from an EMBL/GenBank/DDBJ whole genome shotgun (WGS) entry which is preliminary data.</text>
</comment>
<dbReference type="Gene3D" id="3.40.630.30">
    <property type="match status" value="1"/>
</dbReference>